<dbReference type="Proteomes" id="UP001241377">
    <property type="component" value="Unassembled WGS sequence"/>
</dbReference>
<name>A0ACC2VS81_9TREE</name>
<accession>A0ACC2VS81</accession>
<proteinExistence type="predicted"/>
<organism evidence="1 2">
    <name type="scientific">Naganishia cerealis</name>
    <dbReference type="NCBI Taxonomy" id="610337"/>
    <lineage>
        <taxon>Eukaryota</taxon>
        <taxon>Fungi</taxon>
        <taxon>Dikarya</taxon>
        <taxon>Basidiomycota</taxon>
        <taxon>Agaricomycotina</taxon>
        <taxon>Tremellomycetes</taxon>
        <taxon>Filobasidiales</taxon>
        <taxon>Filobasidiaceae</taxon>
        <taxon>Naganishia</taxon>
    </lineage>
</organism>
<evidence type="ECO:0000313" key="1">
    <source>
        <dbReference type="EMBL" id="KAJ9101486.1"/>
    </source>
</evidence>
<protein>
    <submittedName>
        <fullName evidence="1">Uncharacterized protein</fullName>
    </submittedName>
</protein>
<reference evidence="1" key="1">
    <citation type="submission" date="2023-04" db="EMBL/GenBank/DDBJ databases">
        <title>Draft Genome sequencing of Naganishia species isolated from polar environments using Oxford Nanopore Technology.</title>
        <authorList>
            <person name="Leo P."/>
            <person name="Venkateswaran K."/>
        </authorList>
    </citation>
    <scope>NUCLEOTIDE SEQUENCE</scope>
    <source>
        <strain evidence="1">MNA-CCFEE 5261</strain>
    </source>
</reference>
<keyword evidence="2" id="KW-1185">Reference proteome</keyword>
<evidence type="ECO:0000313" key="2">
    <source>
        <dbReference type="Proteomes" id="UP001241377"/>
    </source>
</evidence>
<dbReference type="EMBL" id="JASBWR010000057">
    <property type="protein sequence ID" value="KAJ9101486.1"/>
    <property type="molecule type" value="Genomic_DNA"/>
</dbReference>
<gene>
    <name evidence="1" type="ORF">QFC19_005137</name>
</gene>
<comment type="caution">
    <text evidence="1">The sequence shown here is derived from an EMBL/GenBank/DDBJ whole genome shotgun (WGS) entry which is preliminary data.</text>
</comment>
<sequence>MALHLPAPVNGHDATLDSPTPPTPGGGGAAALLANIIYPSREIRSIIDKTAVHIAKSPLPQQLEDKIREHQKNDPKFSFLRDSDPFNRYYRYMIERVKEEGEAVVAQAAAGAGAPGQEADAGEDRARDQAEREREEIKQREQKRALEKLKEPEQWEFAVELPNVTQADLDILRLTALFVARRGRSFLTSLSIKEGRNPQFDFLRPTHSLFGYFNRTVECYSRVLNPSTSMLDRLAKESEDKWSVLTRARNRAAWEKVAQDKEAKRRADKEEEAVAFASIDWDDFAVVQTIEFTSTDQTIELPPPTTVQAMQMLNLNERRMAAMIVEENVQKAQQEEQDQSSREDDDVDMQEESEDEETREQRKREQEELDRARAIQAKALGQAGMKIKKDYVPRSRKTGAAGAATTICPYCKQAIPETEISEHIRIELLDPKWKEQKQLLDQKKTQAAMLFQNADVSASLKQLASARTDLFGTAEDEERRKKQEEEERAARRAKEQIVYDGHLASKTRTLESFQKNFNLDGQIEAIHKKNQLLPRDPTNTVGPQLGTPGPAAIPPVLAAGASTPGGSTAFSGSIISAGPSAPSAPAAMMMTSQYSGGAGGYMPYPDQPAFDPSMFNMPSMPPQGTPGGLPPRPMDGASGIHPSRLAAMGGGPPGAASPMGMPPGIGMGSPMGMPPQQIVGQTRPYEADGGQAGQGDAKRPRIEKLPGGQFYPEADWIRMHPDPITLSVRLPTIPDKPEWKLNGAIIEIPDMPVTYMVSTLRDRIVKIVDAPLPMSKMQLAYGNINLKNQATLAATNLDDGDLIVLSMKDAKKR</sequence>